<reference evidence="3 4" key="1">
    <citation type="submission" date="2020-04" db="EMBL/GenBank/DDBJ databases">
        <title>Novel species.</title>
        <authorList>
            <person name="Teo W.F.A."/>
            <person name="Lipun K."/>
            <person name="Srisuk N."/>
            <person name="Duangmal K."/>
        </authorList>
    </citation>
    <scope>NUCLEOTIDE SEQUENCE [LARGE SCALE GENOMIC DNA]</scope>
    <source>
        <strain evidence="3 4">K13G38</strain>
    </source>
</reference>
<evidence type="ECO:0000313" key="3">
    <source>
        <dbReference type="EMBL" id="NKQ57577.1"/>
    </source>
</evidence>
<accession>A0ABX1JH61</accession>
<dbReference type="Pfam" id="PF10935">
    <property type="entry name" value="DUF2637"/>
    <property type="match status" value="1"/>
</dbReference>
<organism evidence="3 4">
    <name type="scientific">Amycolatopsis acididurans</name>
    <dbReference type="NCBI Taxonomy" id="2724524"/>
    <lineage>
        <taxon>Bacteria</taxon>
        <taxon>Bacillati</taxon>
        <taxon>Actinomycetota</taxon>
        <taxon>Actinomycetes</taxon>
        <taxon>Pseudonocardiales</taxon>
        <taxon>Pseudonocardiaceae</taxon>
        <taxon>Amycolatopsis</taxon>
    </lineage>
</organism>
<proteinExistence type="predicted"/>
<keyword evidence="2" id="KW-1133">Transmembrane helix</keyword>
<evidence type="ECO:0000256" key="1">
    <source>
        <dbReference type="SAM" id="MobiDB-lite"/>
    </source>
</evidence>
<feature type="compositionally biased region" description="Pro residues" evidence="1">
    <location>
        <begin position="141"/>
        <end position="162"/>
    </location>
</feature>
<dbReference type="RefSeq" id="WP_168520599.1">
    <property type="nucleotide sequence ID" value="NZ_JAAXLS010000038.1"/>
</dbReference>
<sequence>MSKVDSLNRTGTRLVEVVRVLVTVVLGGIGGAAGFTHTHDWAVHHGQTGWLAWADAIVIEGIAIVAGFEVRRDHHHGKTRKLNFPLAVLVTGFGIQMAAQVALAEPTPAGWLLAAMPALGFLVVVKLLLRRAPNVQAAPVPAEPVPPPEPARPVPVPAPAAPEPIRRPNPEPPSRAETTVVLPKLKLPAPMADRIHTAVTEARNAGREVTPADIQRAVKVPDDLAARIVADLTTHNGHPVTT</sequence>
<gene>
    <name evidence="3" type="ORF">HFP15_32415</name>
</gene>
<dbReference type="Proteomes" id="UP000715441">
    <property type="component" value="Unassembled WGS sequence"/>
</dbReference>
<evidence type="ECO:0000313" key="4">
    <source>
        <dbReference type="Proteomes" id="UP000715441"/>
    </source>
</evidence>
<feature type="transmembrane region" description="Helical" evidence="2">
    <location>
        <begin position="20"/>
        <end position="38"/>
    </location>
</feature>
<evidence type="ECO:0000256" key="2">
    <source>
        <dbReference type="SAM" id="Phobius"/>
    </source>
</evidence>
<feature type="region of interest" description="Disordered" evidence="1">
    <location>
        <begin position="137"/>
        <end position="178"/>
    </location>
</feature>
<name>A0ABX1JH61_9PSEU</name>
<keyword evidence="2" id="KW-0472">Membrane</keyword>
<comment type="caution">
    <text evidence="3">The sequence shown here is derived from an EMBL/GenBank/DDBJ whole genome shotgun (WGS) entry which is preliminary data.</text>
</comment>
<protein>
    <submittedName>
        <fullName evidence="3">DUF2637 domain-containing protein</fullName>
    </submittedName>
</protein>
<feature type="transmembrane region" description="Helical" evidence="2">
    <location>
        <begin position="50"/>
        <end position="70"/>
    </location>
</feature>
<keyword evidence="4" id="KW-1185">Reference proteome</keyword>
<feature type="transmembrane region" description="Helical" evidence="2">
    <location>
        <begin position="82"/>
        <end position="103"/>
    </location>
</feature>
<keyword evidence="2" id="KW-0812">Transmembrane</keyword>
<dbReference type="InterPro" id="IPR021235">
    <property type="entry name" value="DUF2637"/>
</dbReference>
<feature type="transmembrane region" description="Helical" evidence="2">
    <location>
        <begin position="109"/>
        <end position="129"/>
    </location>
</feature>
<dbReference type="EMBL" id="JAAXLS010000038">
    <property type="protein sequence ID" value="NKQ57577.1"/>
    <property type="molecule type" value="Genomic_DNA"/>
</dbReference>